<dbReference type="InterPro" id="IPR000835">
    <property type="entry name" value="HTH_MarR-typ"/>
</dbReference>
<name>A0A4R3L9H7_9BACL</name>
<dbReference type="Proteomes" id="UP000294937">
    <property type="component" value="Unassembled WGS sequence"/>
</dbReference>
<protein>
    <submittedName>
        <fullName evidence="3">DNA-binding MarR family transcriptional regulator</fullName>
    </submittedName>
</protein>
<evidence type="ECO:0000313" key="4">
    <source>
        <dbReference type="Proteomes" id="UP000294937"/>
    </source>
</evidence>
<evidence type="ECO:0000313" key="3">
    <source>
        <dbReference type="EMBL" id="TCS95878.1"/>
    </source>
</evidence>
<evidence type="ECO:0000259" key="2">
    <source>
        <dbReference type="PROSITE" id="PS50995"/>
    </source>
</evidence>
<dbReference type="SMART" id="SM00347">
    <property type="entry name" value="HTH_MARR"/>
    <property type="match status" value="1"/>
</dbReference>
<dbReference type="OrthoDB" id="166070at2"/>
<feature type="domain" description="HTH marR-type" evidence="2">
    <location>
        <begin position="1"/>
        <end position="138"/>
    </location>
</feature>
<dbReference type="PROSITE" id="PS50995">
    <property type="entry name" value="HTH_MARR_2"/>
    <property type="match status" value="1"/>
</dbReference>
<dbReference type="PANTHER" id="PTHR33164:SF99">
    <property type="entry name" value="MARR FAMILY REGULATORY PROTEIN"/>
    <property type="match status" value="1"/>
</dbReference>
<keyword evidence="1 3" id="KW-0238">DNA-binding</keyword>
<proteinExistence type="predicted"/>
<dbReference type="Gene3D" id="1.10.10.10">
    <property type="entry name" value="Winged helix-like DNA-binding domain superfamily/Winged helix DNA-binding domain"/>
    <property type="match status" value="1"/>
</dbReference>
<dbReference type="PANTHER" id="PTHR33164">
    <property type="entry name" value="TRANSCRIPTIONAL REGULATOR, MARR FAMILY"/>
    <property type="match status" value="1"/>
</dbReference>
<dbReference type="InterPro" id="IPR036388">
    <property type="entry name" value="WH-like_DNA-bd_sf"/>
</dbReference>
<comment type="caution">
    <text evidence="3">The sequence shown here is derived from an EMBL/GenBank/DDBJ whole genome shotgun (WGS) entry which is preliminary data.</text>
</comment>
<dbReference type="RefSeq" id="WP_131923842.1">
    <property type="nucleotide sequence ID" value="NZ_SMAG01000002.1"/>
</dbReference>
<accession>A0A4R3L9H7</accession>
<dbReference type="EMBL" id="SMAG01000002">
    <property type="protein sequence ID" value="TCS95878.1"/>
    <property type="molecule type" value="Genomic_DNA"/>
</dbReference>
<reference evidence="3 4" key="1">
    <citation type="submission" date="2019-03" db="EMBL/GenBank/DDBJ databases">
        <title>Genomic Encyclopedia of Type Strains, Phase IV (KMG-IV): sequencing the most valuable type-strain genomes for metagenomic binning, comparative biology and taxonomic classification.</title>
        <authorList>
            <person name="Goeker M."/>
        </authorList>
    </citation>
    <scope>NUCLEOTIDE SEQUENCE [LARGE SCALE GENOMIC DNA]</scope>
    <source>
        <strain evidence="3 4">DSM 45707</strain>
    </source>
</reference>
<dbReference type="InterPro" id="IPR036390">
    <property type="entry name" value="WH_DNA-bd_sf"/>
</dbReference>
<dbReference type="GO" id="GO:0003677">
    <property type="term" value="F:DNA binding"/>
    <property type="evidence" value="ECO:0007669"/>
    <property type="project" value="UniProtKB-KW"/>
</dbReference>
<evidence type="ECO:0000256" key="1">
    <source>
        <dbReference type="ARBA" id="ARBA00023125"/>
    </source>
</evidence>
<dbReference type="SUPFAM" id="SSF46785">
    <property type="entry name" value="Winged helix' DNA-binding domain"/>
    <property type="match status" value="1"/>
</dbReference>
<dbReference type="AlphaFoldDB" id="A0A4R3L9H7"/>
<dbReference type="GO" id="GO:0006950">
    <property type="term" value="P:response to stress"/>
    <property type="evidence" value="ECO:0007669"/>
    <property type="project" value="TreeGrafter"/>
</dbReference>
<keyword evidence="4" id="KW-1185">Reference proteome</keyword>
<organism evidence="3 4">
    <name type="scientific">Hazenella coriacea</name>
    <dbReference type="NCBI Taxonomy" id="1179467"/>
    <lineage>
        <taxon>Bacteria</taxon>
        <taxon>Bacillati</taxon>
        <taxon>Bacillota</taxon>
        <taxon>Bacilli</taxon>
        <taxon>Bacillales</taxon>
        <taxon>Thermoactinomycetaceae</taxon>
        <taxon>Hazenella</taxon>
    </lineage>
</organism>
<gene>
    <name evidence="3" type="ORF">EDD58_102460</name>
</gene>
<dbReference type="GO" id="GO:0003700">
    <property type="term" value="F:DNA-binding transcription factor activity"/>
    <property type="evidence" value="ECO:0007669"/>
    <property type="project" value="InterPro"/>
</dbReference>
<sequence>MTRRDRLTDFEELYMEVQRKVSAEWHKRLDPLISASQALILRKLDKSGPQKITILADGLCITPGAVTSLSDKLISSGYAIRKRDTKDRRVVYLEITDPGRELLNQYRAEVKSTVKDFFVGLPDEDIDHLIRIYQMVLRNIDKPKEESCE</sequence>
<dbReference type="Pfam" id="PF01047">
    <property type="entry name" value="MarR"/>
    <property type="match status" value="1"/>
</dbReference>
<dbReference type="InterPro" id="IPR039422">
    <property type="entry name" value="MarR/SlyA-like"/>
</dbReference>